<dbReference type="KEGG" id="lak:106161285"/>
<dbReference type="RefSeq" id="XP_013393652.1">
    <property type="nucleotide sequence ID" value="XM_013538198.2"/>
</dbReference>
<feature type="compositionally biased region" description="Polar residues" evidence="1">
    <location>
        <begin position="22"/>
        <end position="35"/>
    </location>
</feature>
<proteinExistence type="predicted"/>
<accession>A0A1S3I5X2</accession>
<reference evidence="3 4" key="1">
    <citation type="submission" date="2025-04" db="UniProtKB">
        <authorList>
            <consortium name="RefSeq"/>
        </authorList>
    </citation>
    <scope>IDENTIFICATION</scope>
    <source>
        <tissue evidence="3 4">Gonads</tissue>
    </source>
</reference>
<dbReference type="RefSeq" id="XP_013393659.1">
    <property type="nucleotide sequence ID" value="XM_013538205.2"/>
</dbReference>
<organism evidence="2 4">
    <name type="scientific">Lingula anatina</name>
    <name type="common">Brachiopod</name>
    <name type="synonym">Lingula unguis</name>
    <dbReference type="NCBI Taxonomy" id="7574"/>
    <lineage>
        <taxon>Eukaryota</taxon>
        <taxon>Metazoa</taxon>
        <taxon>Spiralia</taxon>
        <taxon>Lophotrochozoa</taxon>
        <taxon>Brachiopoda</taxon>
        <taxon>Linguliformea</taxon>
        <taxon>Lingulata</taxon>
        <taxon>Lingulida</taxon>
        <taxon>Linguloidea</taxon>
        <taxon>Lingulidae</taxon>
        <taxon>Lingula</taxon>
    </lineage>
</organism>
<evidence type="ECO:0000256" key="1">
    <source>
        <dbReference type="SAM" id="MobiDB-lite"/>
    </source>
</evidence>
<evidence type="ECO:0000313" key="5">
    <source>
        <dbReference type="RefSeq" id="XP_013393659.1"/>
    </source>
</evidence>
<feature type="region of interest" description="Disordered" evidence="1">
    <location>
        <begin position="22"/>
        <end position="53"/>
    </location>
</feature>
<evidence type="ECO:0000313" key="4">
    <source>
        <dbReference type="RefSeq" id="XP_013393652.1"/>
    </source>
</evidence>
<dbReference type="RefSeq" id="XP_013393646.1">
    <property type="nucleotide sequence ID" value="XM_013538192.2"/>
</dbReference>
<name>A0A1S3I5X2_LINAN</name>
<protein>
    <submittedName>
        <fullName evidence="3 4">Uncharacterized protein LOC106161285</fullName>
    </submittedName>
</protein>
<evidence type="ECO:0000313" key="2">
    <source>
        <dbReference type="Proteomes" id="UP000085678"/>
    </source>
</evidence>
<dbReference type="GeneID" id="106161285"/>
<keyword evidence="2" id="KW-1185">Reference proteome</keyword>
<gene>
    <name evidence="3 4 5" type="primary">LOC106161285</name>
</gene>
<evidence type="ECO:0000313" key="3">
    <source>
        <dbReference type="RefSeq" id="XP_013393646.1"/>
    </source>
</evidence>
<dbReference type="Proteomes" id="UP000085678">
    <property type="component" value="Unplaced"/>
</dbReference>
<feature type="compositionally biased region" description="Polar residues" evidence="1">
    <location>
        <begin position="42"/>
        <end position="53"/>
    </location>
</feature>
<sequence>MGGRYSLVSILNTYVGFYTKPPTATKSRGKLTNGSGPVKNGKNINGEKSQSSTPEVTLLLQPSVTANGQGQCTDLVPKDTCDNPATELVRNGATDDGHFIPLDINLPRNGLMGDIGCLRFEADFSDTEAANLKIKDLYPESRLLINPQEYGLPQKVRRFRHYYYLKGVRKVANGNRKLHLTTVATTTRLVRTYRMTEAELIILITKITRITRRSRRVEMTLKAKADDRPDAVDAAEPIQSFNNETSRILHSNKLIAFEYTPLKNSITCY</sequence>
<dbReference type="AlphaFoldDB" id="A0A1S3I5X2"/>